<evidence type="ECO:0000313" key="10">
    <source>
        <dbReference type="Proteomes" id="UP000631114"/>
    </source>
</evidence>
<organism evidence="9 10">
    <name type="scientific">Coptis chinensis</name>
    <dbReference type="NCBI Taxonomy" id="261450"/>
    <lineage>
        <taxon>Eukaryota</taxon>
        <taxon>Viridiplantae</taxon>
        <taxon>Streptophyta</taxon>
        <taxon>Embryophyta</taxon>
        <taxon>Tracheophyta</taxon>
        <taxon>Spermatophyta</taxon>
        <taxon>Magnoliopsida</taxon>
        <taxon>Ranunculales</taxon>
        <taxon>Ranunculaceae</taxon>
        <taxon>Coptidoideae</taxon>
        <taxon>Coptis</taxon>
    </lineage>
</organism>
<protein>
    <recommendedName>
        <fullName evidence="3">chorismate synthase</fullName>
        <ecNumber evidence="3">4.2.3.5</ecNumber>
    </recommendedName>
</protein>
<dbReference type="Proteomes" id="UP000631114">
    <property type="component" value="Unassembled WGS sequence"/>
</dbReference>
<feature type="region of interest" description="Disordered" evidence="7">
    <location>
        <begin position="433"/>
        <end position="498"/>
    </location>
</feature>
<proteinExistence type="inferred from homology"/>
<evidence type="ECO:0000313" key="9">
    <source>
        <dbReference type="EMBL" id="KAF9605371.1"/>
    </source>
</evidence>
<sequence length="498" mass="55552">MVKVFTFELTIAFRRPGQSRVTSPRKETDTCRINSGVIDGLTTGTPIHVSVPNTAQNEHIWDLPKDRINKANMWRIGAELGTVMEVDLSCPPEFNKLVARVRVELDIKERLSKDQKVKLETGETITVRLKYEKLEVFCFFCVVIGHDQYTCRIRAQHRYDLLKCGGSPKDIKPFFTSQLRANQFYNGIAYTGKHMVIISGTQAKLRMDEKPAIGGEMNEYGGRNHNGQIRQDKMEKELLASEKARDDKERGSVGRSITGSQGTDTTANLTGKNSLGQLRTAVNGLDNNKVGIRSLSPSPQGVSEGAEVNKYLGTAQGVRNEKDIQGAQAQNIVDSWETTVENRSNHGDKRTANLELRKGEFSSHRGTVVVLEIEEVKNTFINSIVGQHVEGELRPWSRKGKKEGEVERKSIRVMAGQSKKAKLYADEMRRRGLGQELIPKDAQIIPISSDSAGSRKQSDSMDQATSTEPSFSESDSMEDTQTETEEDEESDISEVIDN</sequence>
<keyword evidence="6" id="KW-0456">Lyase</keyword>
<comment type="pathway">
    <text evidence="1">Metabolic intermediate biosynthesis; chorismate biosynthesis; chorismate from D-erythrose 4-phosphate and phosphoenolpyruvate: step 7/7.</text>
</comment>
<dbReference type="InterPro" id="IPR025836">
    <property type="entry name" value="Zn_knuckle_CX2CX4HX4C"/>
</dbReference>
<comment type="caution">
    <text evidence="9">The sequence shown here is derived from an EMBL/GenBank/DDBJ whole genome shotgun (WGS) entry which is preliminary data.</text>
</comment>
<comment type="similarity">
    <text evidence="2">Belongs to the chorismate synthase family.</text>
</comment>
<accession>A0A835HTA8</accession>
<evidence type="ECO:0000256" key="1">
    <source>
        <dbReference type="ARBA" id="ARBA00005044"/>
    </source>
</evidence>
<dbReference type="EC" id="4.2.3.5" evidence="3"/>
<keyword evidence="10" id="KW-1185">Reference proteome</keyword>
<feature type="compositionally biased region" description="Polar residues" evidence="7">
    <location>
        <begin position="255"/>
        <end position="271"/>
    </location>
</feature>
<dbReference type="EMBL" id="JADFTS010000005">
    <property type="protein sequence ID" value="KAF9605371.1"/>
    <property type="molecule type" value="Genomic_DNA"/>
</dbReference>
<evidence type="ECO:0000256" key="2">
    <source>
        <dbReference type="ARBA" id="ARBA00008014"/>
    </source>
</evidence>
<evidence type="ECO:0000256" key="5">
    <source>
        <dbReference type="ARBA" id="ARBA00023141"/>
    </source>
</evidence>
<evidence type="ECO:0000259" key="8">
    <source>
        <dbReference type="Pfam" id="PF14392"/>
    </source>
</evidence>
<evidence type="ECO:0000256" key="4">
    <source>
        <dbReference type="ARBA" id="ARBA00022605"/>
    </source>
</evidence>
<feature type="region of interest" description="Disordered" evidence="7">
    <location>
        <begin position="241"/>
        <end position="271"/>
    </location>
</feature>
<dbReference type="GO" id="GO:0009073">
    <property type="term" value="P:aromatic amino acid family biosynthetic process"/>
    <property type="evidence" value="ECO:0007669"/>
    <property type="project" value="UniProtKB-KW"/>
</dbReference>
<dbReference type="InterPro" id="IPR035904">
    <property type="entry name" value="Chorismate_synth_AroC_sf"/>
</dbReference>
<gene>
    <name evidence="9" type="ORF">IFM89_016924</name>
</gene>
<keyword evidence="4" id="KW-0028">Amino-acid biosynthesis</keyword>
<dbReference type="AlphaFoldDB" id="A0A835HTA8"/>
<dbReference type="PANTHER" id="PTHR21085">
    <property type="entry name" value="CHORISMATE SYNTHASE"/>
    <property type="match status" value="1"/>
</dbReference>
<evidence type="ECO:0000256" key="7">
    <source>
        <dbReference type="SAM" id="MobiDB-lite"/>
    </source>
</evidence>
<feature type="compositionally biased region" description="Basic and acidic residues" evidence="7">
    <location>
        <begin position="241"/>
        <end position="252"/>
    </location>
</feature>
<feature type="compositionally biased region" description="Polar residues" evidence="7">
    <location>
        <begin position="446"/>
        <end position="471"/>
    </location>
</feature>
<keyword evidence="5" id="KW-0057">Aromatic amino acid biosynthesis</keyword>
<dbReference type="GO" id="GO:0010181">
    <property type="term" value="F:FMN binding"/>
    <property type="evidence" value="ECO:0007669"/>
    <property type="project" value="TreeGrafter"/>
</dbReference>
<evidence type="ECO:0000256" key="3">
    <source>
        <dbReference type="ARBA" id="ARBA00013036"/>
    </source>
</evidence>
<evidence type="ECO:0000256" key="6">
    <source>
        <dbReference type="ARBA" id="ARBA00023239"/>
    </source>
</evidence>
<name>A0A835HTA8_9MAGN</name>
<dbReference type="Pfam" id="PF01264">
    <property type="entry name" value="Chorismate_synt"/>
    <property type="match status" value="1"/>
</dbReference>
<dbReference type="GO" id="GO:0008652">
    <property type="term" value="P:amino acid biosynthetic process"/>
    <property type="evidence" value="ECO:0007669"/>
    <property type="project" value="UniProtKB-KW"/>
</dbReference>
<feature type="compositionally biased region" description="Acidic residues" evidence="7">
    <location>
        <begin position="475"/>
        <end position="498"/>
    </location>
</feature>
<dbReference type="GO" id="GO:0009423">
    <property type="term" value="P:chorismate biosynthetic process"/>
    <property type="evidence" value="ECO:0007669"/>
    <property type="project" value="TreeGrafter"/>
</dbReference>
<dbReference type="GO" id="GO:0004107">
    <property type="term" value="F:chorismate synthase activity"/>
    <property type="evidence" value="ECO:0007669"/>
    <property type="project" value="UniProtKB-EC"/>
</dbReference>
<dbReference type="PANTHER" id="PTHR21085:SF0">
    <property type="entry name" value="CHORISMATE SYNTHASE"/>
    <property type="match status" value="1"/>
</dbReference>
<reference evidence="9 10" key="1">
    <citation type="submission" date="2020-10" db="EMBL/GenBank/DDBJ databases">
        <title>The Coptis chinensis genome and diversification of protoberbering-type alkaloids.</title>
        <authorList>
            <person name="Wang B."/>
            <person name="Shu S."/>
            <person name="Song C."/>
            <person name="Liu Y."/>
        </authorList>
    </citation>
    <scope>NUCLEOTIDE SEQUENCE [LARGE SCALE GENOMIC DNA]</scope>
    <source>
        <strain evidence="9">HL-2020</strain>
        <tissue evidence="9">Leaf</tissue>
    </source>
</reference>
<dbReference type="Pfam" id="PF14392">
    <property type="entry name" value="zf-CCHC_4"/>
    <property type="match status" value="1"/>
</dbReference>
<dbReference type="Gene3D" id="3.60.150.10">
    <property type="entry name" value="Chorismate synthase AroC"/>
    <property type="match status" value="1"/>
</dbReference>
<dbReference type="GO" id="GO:0005829">
    <property type="term" value="C:cytosol"/>
    <property type="evidence" value="ECO:0007669"/>
    <property type="project" value="TreeGrafter"/>
</dbReference>
<feature type="domain" description="Zinc knuckle CX2CX4HX4C" evidence="8">
    <location>
        <begin position="105"/>
        <end position="152"/>
    </location>
</feature>
<dbReference type="InterPro" id="IPR000453">
    <property type="entry name" value="Chorismate_synth"/>
</dbReference>
<dbReference type="SUPFAM" id="SSF103263">
    <property type="entry name" value="Chorismate synthase, AroC"/>
    <property type="match status" value="1"/>
</dbReference>